<accession>A0A1H7Y1V0</accession>
<dbReference type="AlphaFoldDB" id="A0A1H7Y1V0"/>
<organism evidence="1 2">
    <name type="scientific">Chitinophaga rupis</name>
    <dbReference type="NCBI Taxonomy" id="573321"/>
    <lineage>
        <taxon>Bacteria</taxon>
        <taxon>Pseudomonadati</taxon>
        <taxon>Bacteroidota</taxon>
        <taxon>Chitinophagia</taxon>
        <taxon>Chitinophagales</taxon>
        <taxon>Chitinophagaceae</taxon>
        <taxon>Chitinophaga</taxon>
    </lineage>
</organism>
<dbReference type="STRING" id="573321.SAMN04488505_104281"/>
<protein>
    <recommendedName>
        <fullName evidence="3">Inhibitor of vertebrate lysozyme (Ivy)</fullName>
    </recommendedName>
</protein>
<dbReference type="Proteomes" id="UP000198984">
    <property type="component" value="Unassembled WGS sequence"/>
</dbReference>
<sequence>MRMLLPSLFCIQLCACKPVIPKKPEQRRPDTTMIPSADTMIPVPDTIMADEITSWSRFEDYIGRYAGEVDLLDKEPLKERFHRLLNRDSLLFFQRFQVAPPIEIEGNIFYNEGCQPHNCGMDEAALVIDMNRDIIYAGIAVKGRVKIFAEKKDTAYPQRLREWKQKFQAK</sequence>
<name>A0A1H7Y1V0_9BACT</name>
<evidence type="ECO:0000313" key="1">
    <source>
        <dbReference type="EMBL" id="SEM39973.1"/>
    </source>
</evidence>
<gene>
    <name evidence="1" type="ORF">SAMN04488505_104281</name>
</gene>
<proteinExistence type="predicted"/>
<evidence type="ECO:0000313" key="2">
    <source>
        <dbReference type="Proteomes" id="UP000198984"/>
    </source>
</evidence>
<reference evidence="1 2" key="1">
    <citation type="submission" date="2016-10" db="EMBL/GenBank/DDBJ databases">
        <authorList>
            <person name="de Groot N.N."/>
        </authorList>
    </citation>
    <scope>NUCLEOTIDE SEQUENCE [LARGE SCALE GENOMIC DNA]</scope>
    <source>
        <strain evidence="1 2">DSM 21039</strain>
    </source>
</reference>
<evidence type="ECO:0008006" key="3">
    <source>
        <dbReference type="Google" id="ProtNLM"/>
    </source>
</evidence>
<keyword evidence="2" id="KW-1185">Reference proteome</keyword>
<dbReference type="EMBL" id="FOBB01000004">
    <property type="protein sequence ID" value="SEM39973.1"/>
    <property type="molecule type" value="Genomic_DNA"/>
</dbReference>